<comment type="catalytic activity">
    <reaction evidence="1">
        <text>ATP + protein L-histidine = ADP + protein N-phospho-L-histidine.</text>
        <dbReference type="EC" id="2.7.13.3"/>
    </reaction>
</comment>
<evidence type="ECO:0000256" key="13">
    <source>
        <dbReference type="SAM" id="Phobius"/>
    </source>
</evidence>
<feature type="transmembrane region" description="Helical" evidence="13">
    <location>
        <begin position="12"/>
        <end position="33"/>
    </location>
</feature>
<dbReference type="GO" id="GO:0000155">
    <property type="term" value="F:phosphorelay sensor kinase activity"/>
    <property type="evidence" value="ECO:0007669"/>
    <property type="project" value="InterPro"/>
</dbReference>
<keyword evidence="12 13" id="KW-0472">Membrane</keyword>
<dbReference type="Gene3D" id="6.10.340.10">
    <property type="match status" value="1"/>
</dbReference>
<evidence type="ECO:0000256" key="10">
    <source>
        <dbReference type="ARBA" id="ARBA00022840"/>
    </source>
</evidence>
<gene>
    <name evidence="16" type="primary">ykoH</name>
    <name evidence="16" type="ORF">CQU01_25450</name>
</gene>
<dbReference type="Gene3D" id="3.30.565.10">
    <property type="entry name" value="Histidine kinase-like ATPase, C-terminal domain"/>
    <property type="match status" value="1"/>
</dbReference>
<protein>
    <recommendedName>
        <fullName evidence="4">Signal transduction histidine-protein kinase ArlS</fullName>
        <ecNumber evidence="3">2.7.13.3</ecNumber>
    </recommendedName>
</protein>
<dbReference type="InterPro" id="IPR003594">
    <property type="entry name" value="HATPase_dom"/>
</dbReference>
<dbReference type="Proteomes" id="UP000321491">
    <property type="component" value="Unassembled WGS sequence"/>
</dbReference>
<keyword evidence="7" id="KW-0808">Transferase</keyword>
<dbReference type="Gene3D" id="1.10.287.130">
    <property type="match status" value="1"/>
</dbReference>
<dbReference type="SUPFAM" id="SSF47384">
    <property type="entry name" value="Homodimeric domain of signal transducing histidine kinase"/>
    <property type="match status" value="1"/>
</dbReference>
<evidence type="ECO:0000256" key="7">
    <source>
        <dbReference type="ARBA" id="ARBA00022679"/>
    </source>
</evidence>
<dbReference type="InterPro" id="IPR003660">
    <property type="entry name" value="HAMP_dom"/>
</dbReference>
<dbReference type="GO" id="GO:0005524">
    <property type="term" value="F:ATP binding"/>
    <property type="evidence" value="ECO:0007669"/>
    <property type="project" value="UniProtKB-KW"/>
</dbReference>
<dbReference type="CDD" id="cd00075">
    <property type="entry name" value="HATPase"/>
    <property type="match status" value="1"/>
</dbReference>
<feature type="transmembrane region" description="Helical" evidence="13">
    <location>
        <begin position="149"/>
        <end position="168"/>
    </location>
</feature>
<accession>A0A511V066</accession>
<evidence type="ECO:0000256" key="11">
    <source>
        <dbReference type="ARBA" id="ARBA00023012"/>
    </source>
</evidence>
<dbReference type="Pfam" id="PF02518">
    <property type="entry name" value="HATPase_c"/>
    <property type="match status" value="1"/>
</dbReference>
<dbReference type="PANTHER" id="PTHR45453:SF1">
    <property type="entry name" value="PHOSPHATE REGULON SENSOR PROTEIN PHOR"/>
    <property type="match status" value="1"/>
</dbReference>
<dbReference type="InterPro" id="IPR041610">
    <property type="entry name" value="ArlS_N"/>
</dbReference>
<dbReference type="PRINTS" id="PR00344">
    <property type="entry name" value="BCTRLSENSOR"/>
</dbReference>
<dbReference type="PROSITE" id="PS50885">
    <property type="entry name" value="HAMP"/>
    <property type="match status" value="1"/>
</dbReference>
<dbReference type="SUPFAM" id="SSF55874">
    <property type="entry name" value="ATPase domain of HSP90 chaperone/DNA topoisomerase II/histidine kinase"/>
    <property type="match status" value="1"/>
</dbReference>
<dbReference type="Pfam" id="PF18719">
    <property type="entry name" value="ArlS_N"/>
    <property type="match status" value="1"/>
</dbReference>
<feature type="domain" description="HAMP" evidence="15">
    <location>
        <begin position="174"/>
        <end position="228"/>
    </location>
</feature>
<dbReference type="Pfam" id="PF00672">
    <property type="entry name" value="HAMP"/>
    <property type="match status" value="1"/>
</dbReference>
<dbReference type="InterPro" id="IPR004358">
    <property type="entry name" value="Sig_transdc_His_kin-like_C"/>
</dbReference>
<keyword evidence="10" id="KW-0067">ATP-binding</keyword>
<sequence>MKLKTKIQLFSSLFMILLLVIVNTAIYVLFYKISSDGELEELLEQTNIIATALNESDNALTNDLLRAFLPSDGMIRIIQKDSIFIYQLTRKKDYLNQEAIYTHSEKKNIYDLNGKKMGVVAKPIIWKDGQVVTLEVSKHLVILEKNMSMLFYVLIVAAIFMLIPTLLASKMLSRFLLRPIHEFMKTMNENMTAKKWQKLRLKKRSKDEMYEMGKTFNHMITKLEENFHKQEAFVSDASHELKTPIAIIKSYAQLLKRRGLEHPDIFGESVDAIHSEADRMQMLVEQLLVLAKNEANVLQEKVDFNHICETIIHKVRGVHSREIHLSINGVNRVTGNKEQLQQIIYILIMNALKYSEREIDIRLYSQTDDVIFQVEDYGIGISKKDQERIFDRFYRVDKARSRDSGGTGLGLAIAKEIAESHGGTLSVQSEKEKGSVFTLKLPKAH</sequence>
<dbReference type="FunFam" id="1.10.287.130:FF:000001">
    <property type="entry name" value="Two-component sensor histidine kinase"/>
    <property type="match status" value="1"/>
</dbReference>
<comment type="subcellular location">
    <subcellularLocation>
        <location evidence="2">Cell membrane</location>
        <topology evidence="2">Multi-pass membrane protein</topology>
    </subcellularLocation>
</comment>
<evidence type="ECO:0000256" key="4">
    <source>
        <dbReference type="ARBA" id="ARBA00015735"/>
    </source>
</evidence>
<dbReference type="CDD" id="cd06225">
    <property type="entry name" value="HAMP"/>
    <property type="match status" value="1"/>
</dbReference>
<keyword evidence="11" id="KW-0902">Two-component regulatory system</keyword>
<dbReference type="RefSeq" id="WP_146938662.1">
    <property type="nucleotide sequence ID" value="NZ_BJXW01000037.1"/>
</dbReference>
<evidence type="ECO:0000256" key="9">
    <source>
        <dbReference type="ARBA" id="ARBA00022777"/>
    </source>
</evidence>
<dbReference type="PANTHER" id="PTHR45453">
    <property type="entry name" value="PHOSPHATE REGULON SENSOR PROTEIN PHOR"/>
    <property type="match status" value="1"/>
</dbReference>
<dbReference type="GO" id="GO:0005886">
    <property type="term" value="C:plasma membrane"/>
    <property type="evidence" value="ECO:0007669"/>
    <property type="project" value="UniProtKB-SubCell"/>
</dbReference>
<dbReference type="GO" id="GO:0004721">
    <property type="term" value="F:phosphoprotein phosphatase activity"/>
    <property type="evidence" value="ECO:0007669"/>
    <property type="project" value="TreeGrafter"/>
</dbReference>
<dbReference type="GO" id="GO:0016036">
    <property type="term" value="P:cellular response to phosphate starvation"/>
    <property type="evidence" value="ECO:0007669"/>
    <property type="project" value="TreeGrafter"/>
</dbReference>
<proteinExistence type="predicted"/>
<keyword evidence="13" id="KW-0812">Transmembrane</keyword>
<keyword evidence="6" id="KW-0597">Phosphoprotein</keyword>
<evidence type="ECO:0000256" key="8">
    <source>
        <dbReference type="ARBA" id="ARBA00022741"/>
    </source>
</evidence>
<keyword evidence="8" id="KW-0547">Nucleotide-binding</keyword>
<dbReference type="EC" id="2.7.13.3" evidence="3"/>
<evidence type="ECO:0000256" key="2">
    <source>
        <dbReference type="ARBA" id="ARBA00004651"/>
    </source>
</evidence>
<dbReference type="InterPro" id="IPR036097">
    <property type="entry name" value="HisK_dim/P_sf"/>
</dbReference>
<dbReference type="FunFam" id="3.30.565.10:FF:000006">
    <property type="entry name" value="Sensor histidine kinase WalK"/>
    <property type="match status" value="1"/>
</dbReference>
<feature type="domain" description="Histidine kinase" evidence="14">
    <location>
        <begin position="236"/>
        <end position="445"/>
    </location>
</feature>
<dbReference type="SMART" id="SM00387">
    <property type="entry name" value="HATPase_c"/>
    <property type="match status" value="1"/>
</dbReference>
<comment type="caution">
    <text evidence="16">The sequence shown here is derived from an EMBL/GenBank/DDBJ whole genome shotgun (WGS) entry which is preliminary data.</text>
</comment>
<organism evidence="16 17">
    <name type="scientific">Cerasibacillus quisquiliarum</name>
    <dbReference type="NCBI Taxonomy" id="227865"/>
    <lineage>
        <taxon>Bacteria</taxon>
        <taxon>Bacillati</taxon>
        <taxon>Bacillota</taxon>
        <taxon>Bacilli</taxon>
        <taxon>Bacillales</taxon>
        <taxon>Bacillaceae</taxon>
        <taxon>Cerasibacillus</taxon>
    </lineage>
</organism>
<evidence type="ECO:0000256" key="6">
    <source>
        <dbReference type="ARBA" id="ARBA00022553"/>
    </source>
</evidence>
<dbReference type="OrthoDB" id="9786919at2"/>
<evidence type="ECO:0000313" key="16">
    <source>
        <dbReference type="EMBL" id="GEN32307.1"/>
    </source>
</evidence>
<dbReference type="SMART" id="SM00388">
    <property type="entry name" value="HisKA"/>
    <property type="match status" value="1"/>
</dbReference>
<dbReference type="InterPro" id="IPR005467">
    <property type="entry name" value="His_kinase_dom"/>
</dbReference>
<name>A0A511V066_9BACI</name>
<dbReference type="InterPro" id="IPR036890">
    <property type="entry name" value="HATPase_C_sf"/>
</dbReference>
<evidence type="ECO:0000259" key="15">
    <source>
        <dbReference type="PROSITE" id="PS50885"/>
    </source>
</evidence>
<keyword evidence="13" id="KW-1133">Transmembrane helix</keyword>
<evidence type="ECO:0000313" key="17">
    <source>
        <dbReference type="Proteomes" id="UP000321491"/>
    </source>
</evidence>
<dbReference type="CDD" id="cd00082">
    <property type="entry name" value="HisKA"/>
    <property type="match status" value="1"/>
</dbReference>
<evidence type="ECO:0000256" key="5">
    <source>
        <dbReference type="ARBA" id="ARBA00022475"/>
    </source>
</evidence>
<dbReference type="AlphaFoldDB" id="A0A511V066"/>
<keyword evidence="5" id="KW-1003">Cell membrane</keyword>
<dbReference type="PROSITE" id="PS50109">
    <property type="entry name" value="HIS_KIN"/>
    <property type="match status" value="1"/>
</dbReference>
<dbReference type="EMBL" id="BJXW01000037">
    <property type="protein sequence ID" value="GEN32307.1"/>
    <property type="molecule type" value="Genomic_DNA"/>
</dbReference>
<dbReference type="InterPro" id="IPR050351">
    <property type="entry name" value="BphY/WalK/GraS-like"/>
</dbReference>
<keyword evidence="17" id="KW-1185">Reference proteome</keyword>
<evidence type="ECO:0000259" key="14">
    <source>
        <dbReference type="PROSITE" id="PS50109"/>
    </source>
</evidence>
<keyword evidence="9 16" id="KW-0418">Kinase</keyword>
<dbReference type="InterPro" id="IPR003661">
    <property type="entry name" value="HisK_dim/P_dom"/>
</dbReference>
<reference evidence="16 17" key="1">
    <citation type="submission" date="2019-07" db="EMBL/GenBank/DDBJ databases">
        <title>Whole genome shotgun sequence of Cerasibacillus quisquiliarum NBRC 102429.</title>
        <authorList>
            <person name="Hosoyama A."/>
            <person name="Uohara A."/>
            <person name="Ohji S."/>
            <person name="Ichikawa N."/>
        </authorList>
    </citation>
    <scope>NUCLEOTIDE SEQUENCE [LARGE SCALE GENOMIC DNA]</scope>
    <source>
        <strain evidence="16 17">NBRC 102429</strain>
    </source>
</reference>
<evidence type="ECO:0000256" key="1">
    <source>
        <dbReference type="ARBA" id="ARBA00000085"/>
    </source>
</evidence>
<evidence type="ECO:0000256" key="3">
    <source>
        <dbReference type="ARBA" id="ARBA00012438"/>
    </source>
</evidence>
<evidence type="ECO:0000256" key="12">
    <source>
        <dbReference type="ARBA" id="ARBA00023136"/>
    </source>
</evidence>
<dbReference type="Pfam" id="PF00512">
    <property type="entry name" value="HisKA"/>
    <property type="match status" value="1"/>
</dbReference>